<feature type="region of interest" description="Disordered" evidence="2">
    <location>
        <begin position="1"/>
        <end position="42"/>
    </location>
</feature>
<keyword evidence="1" id="KW-0464">Manganese</keyword>
<evidence type="ECO:0000259" key="3">
    <source>
        <dbReference type="SMART" id="SM00835"/>
    </source>
</evidence>
<dbReference type="Gene3D" id="2.60.120.10">
    <property type="entry name" value="Jelly Rolls"/>
    <property type="match status" value="2"/>
</dbReference>
<sequence>MAPAGPNSSLPPDSTSNPAPASPTTATTNTSDATLPSPTVAYASDDPNDLYLDQYHSGTPELIIGAAGANILGPQNIPLERESPDFLVPPTTILDQSKTLNGPWQYLTTECKTEVHDMSIATAMVGVDMRLKAGAIRELHWHVTAEWGYVMAGSCRVNMVDQLGHNYLTDVCVLVSWRLVALPPKVFLIQSDGCESLLVLDNGDFSEDSTFLLTDWTAHVSKEVLAKYLRMNASAFDDIPSEGLWMLPSAVPTQSVAEANPVSPQGPVPLPFTFAASKALATNVTQVTGGSVKVIDSRTFNISKTIVVVEVTVVPGGIRLHWHPTQPEWTYFLEGNARVTGFASSANARTFDYQAGDIGYVPPPSATTSRIPVTEPRDIQDYHLRGYQLESVVGTDPSQYGQGAPSTG</sequence>
<feature type="binding site" evidence="1">
    <location>
        <position position="146"/>
    </location>
    <ligand>
        <name>Mn(2+)</name>
        <dbReference type="ChEBI" id="CHEBI:29035"/>
        <label>1</label>
    </ligand>
</feature>
<gene>
    <name evidence="4" type="ORF">RDB_LOCUS20440</name>
</gene>
<feature type="binding site" evidence="1">
    <location>
        <position position="140"/>
    </location>
    <ligand>
        <name>Mn(2+)</name>
        <dbReference type="ChEBI" id="CHEBI:29035"/>
        <label>1</label>
    </ligand>
</feature>
<name>A0A8H2XPH8_9AGAM</name>
<dbReference type="GO" id="GO:0046872">
    <property type="term" value="F:metal ion binding"/>
    <property type="evidence" value="ECO:0007669"/>
    <property type="project" value="UniProtKB-KW"/>
</dbReference>
<feature type="domain" description="Cupin type-1" evidence="3">
    <location>
        <begin position="274"/>
        <end position="401"/>
    </location>
</feature>
<proteinExistence type="predicted"/>
<dbReference type="GO" id="GO:0033609">
    <property type="term" value="P:oxalate metabolic process"/>
    <property type="evidence" value="ECO:0007669"/>
    <property type="project" value="InterPro"/>
</dbReference>
<feature type="binding site" evidence="1">
    <location>
        <position position="328"/>
    </location>
    <ligand>
        <name>Mn(2+)</name>
        <dbReference type="ChEBI" id="CHEBI:29035"/>
        <label>2</label>
    </ligand>
</feature>
<dbReference type="InterPro" id="IPR011051">
    <property type="entry name" value="RmlC_Cupin_sf"/>
</dbReference>
<dbReference type="SMART" id="SM00835">
    <property type="entry name" value="Cupin_1"/>
    <property type="match status" value="1"/>
</dbReference>
<feature type="compositionally biased region" description="Polar residues" evidence="2">
    <location>
        <begin position="1"/>
        <end position="10"/>
    </location>
</feature>
<evidence type="ECO:0000313" key="4">
    <source>
        <dbReference type="EMBL" id="CAE6432149.1"/>
    </source>
</evidence>
<evidence type="ECO:0000256" key="1">
    <source>
        <dbReference type="PIRSR" id="PIRSR617774-2"/>
    </source>
</evidence>
<protein>
    <recommendedName>
        <fullName evidence="3">Cupin type-1 domain-containing protein</fullName>
    </recommendedName>
</protein>
<dbReference type="NCBIfam" id="TIGR03404">
    <property type="entry name" value="bicupin_oxalic"/>
    <property type="match status" value="1"/>
</dbReference>
<organism evidence="4 5">
    <name type="scientific">Rhizoctonia solani</name>
    <dbReference type="NCBI Taxonomy" id="456999"/>
    <lineage>
        <taxon>Eukaryota</taxon>
        <taxon>Fungi</taxon>
        <taxon>Dikarya</taxon>
        <taxon>Basidiomycota</taxon>
        <taxon>Agaricomycotina</taxon>
        <taxon>Agaricomycetes</taxon>
        <taxon>Cantharellales</taxon>
        <taxon>Ceratobasidiaceae</taxon>
        <taxon>Rhizoctonia</taxon>
    </lineage>
</organism>
<feature type="compositionally biased region" description="Low complexity" evidence="2">
    <location>
        <begin position="11"/>
        <end position="34"/>
    </location>
</feature>
<evidence type="ECO:0000313" key="5">
    <source>
        <dbReference type="Proteomes" id="UP000663850"/>
    </source>
</evidence>
<dbReference type="Pfam" id="PF00190">
    <property type="entry name" value="Cupin_1"/>
    <property type="match status" value="2"/>
</dbReference>
<feature type="binding site" evidence="1">
    <location>
        <position position="321"/>
    </location>
    <ligand>
        <name>Mn(2+)</name>
        <dbReference type="ChEBI" id="CHEBI:29035"/>
        <label>2</label>
    </ligand>
</feature>
<feature type="binding site" evidence="1">
    <location>
        <position position="142"/>
    </location>
    <ligand>
        <name>Mn(2+)</name>
        <dbReference type="ChEBI" id="CHEBI:29035"/>
        <label>1</label>
    </ligand>
</feature>
<keyword evidence="1" id="KW-0479">Metal-binding</keyword>
<dbReference type="Proteomes" id="UP000663850">
    <property type="component" value="Unassembled WGS sequence"/>
</dbReference>
<dbReference type="SUPFAM" id="SSF51182">
    <property type="entry name" value="RmlC-like cupins"/>
    <property type="match status" value="1"/>
</dbReference>
<comment type="caution">
    <text evidence="4">The sequence shown here is derived from an EMBL/GenBank/DDBJ whole genome shotgun (WGS) entry which is preliminary data.</text>
</comment>
<dbReference type="EMBL" id="CAJMWZ010001139">
    <property type="protein sequence ID" value="CAE6432149.1"/>
    <property type="molecule type" value="Genomic_DNA"/>
</dbReference>
<dbReference type="InterPro" id="IPR017774">
    <property type="entry name" value="Bicupin_oxalate_deCO2ase/Oxase"/>
</dbReference>
<feature type="binding site" evidence="1">
    <location>
        <position position="323"/>
    </location>
    <ligand>
        <name>Mn(2+)</name>
        <dbReference type="ChEBI" id="CHEBI:29035"/>
        <label>2</label>
    </ligand>
</feature>
<comment type="cofactor">
    <cofactor evidence="1">
        <name>Mn(2+)</name>
        <dbReference type="ChEBI" id="CHEBI:29035"/>
    </cofactor>
    <text evidence="1">Binds 2 manganese ions per subunit.</text>
</comment>
<accession>A0A8H2XPH8</accession>
<dbReference type="AlphaFoldDB" id="A0A8H2XPH8"/>
<evidence type="ECO:0000256" key="2">
    <source>
        <dbReference type="SAM" id="MobiDB-lite"/>
    </source>
</evidence>
<dbReference type="InterPro" id="IPR006045">
    <property type="entry name" value="Cupin_1"/>
</dbReference>
<reference evidence="4" key="1">
    <citation type="submission" date="2021-01" db="EMBL/GenBank/DDBJ databases">
        <authorList>
            <person name="Kaushik A."/>
        </authorList>
    </citation>
    <scope>NUCLEOTIDE SEQUENCE</scope>
    <source>
        <strain evidence="4">Type strain: AG8-Rh-89/</strain>
    </source>
</reference>
<dbReference type="InterPro" id="IPR014710">
    <property type="entry name" value="RmlC-like_jellyroll"/>
</dbReference>